<dbReference type="KEGG" id="clw:CLAC_07070"/>
<sequence>MSFSDELAQASGQDQAFSKRTPRIVAAAKLHRAAARRKAGRFLVEGFNSVDAAIRSDAAVEIYATPRAAEEFESLLAPAVDGGFSVSLIDDSAASSLAETVTTTGLFAVCEASRVQHELDTVLSAGKRTGVVAVLFDCQDPGNLGTVIRMVDALGLGGVILAGDSVDPLSGKASRSSAGSVFHVPFVRERDAGAVVTSLREAGFTTLATTMDGQVVLGRDSLPEGPTAWLFGNEAHGLQPEVLDAANHSVSIPIRGEAESLNLATAASMCLWESARGA</sequence>
<evidence type="ECO:0000256" key="3">
    <source>
        <dbReference type="ARBA" id="ARBA00022679"/>
    </source>
</evidence>
<comment type="similarity">
    <text evidence="1">Belongs to the class IV-like SAM-binding methyltransferase superfamily. RNA methyltransferase TrmH family.</text>
</comment>
<feature type="domain" description="RNA 2-O ribose methyltransferase substrate binding" evidence="4">
    <location>
        <begin position="43"/>
        <end position="116"/>
    </location>
</feature>
<reference evidence="5 6" key="1">
    <citation type="submission" date="2013-10" db="EMBL/GenBank/DDBJ databases">
        <title>Complete genome sequence of Corynebacterium lactis DSM 45799(T), isolated from raw cow milk.</title>
        <authorList>
            <person name="Ruckert C."/>
            <person name="Albersmeier A."/>
            <person name="Lipski A."/>
            <person name="Kalinowski J."/>
        </authorList>
    </citation>
    <scope>NUCLEOTIDE SEQUENCE [LARGE SCALE GENOMIC DNA]</scope>
    <source>
        <strain evidence="5 6">RW2-5</strain>
    </source>
</reference>
<dbReference type="RefSeq" id="WP_053412283.1">
    <property type="nucleotide sequence ID" value="NZ_CP006841.1"/>
</dbReference>
<accession>A0A0K2H0G0</accession>
<evidence type="ECO:0000259" key="4">
    <source>
        <dbReference type="SMART" id="SM00967"/>
    </source>
</evidence>
<proteinExistence type="inferred from homology"/>
<dbReference type="GO" id="GO:0032259">
    <property type="term" value="P:methylation"/>
    <property type="evidence" value="ECO:0007669"/>
    <property type="project" value="UniProtKB-KW"/>
</dbReference>
<dbReference type="SMART" id="SM00967">
    <property type="entry name" value="SpoU_sub_bind"/>
    <property type="match status" value="1"/>
</dbReference>
<dbReference type="GO" id="GO:0008173">
    <property type="term" value="F:RNA methyltransferase activity"/>
    <property type="evidence" value="ECO:0007669"/>
    <property type="project" value="InterPro"/>
</dbReference>
<dbReference type="InterPro" id="IPR051259">
    <property type="entry name" value="rRNA_Methyltransferase"/>
</dbReference>
<dbReference type="InterPro" id="IPR013123">
    <property type="entry name" value="SpoU_subst-bd"/>
</dbReference>
<dbReference type="EMBL" id="CP006841">
    <property type="protein sequence ID" value="ALA67532.1"/>
    <property type="molecule type" value="Genomic_DNA"/>
</dbReference>
<evidence type="ECO:0000313" key="6">
    <source>
        <dbReference type="Proteomes" id="UP000058446"/>
    </source>
</evidence>
<dbReference type="Pfam" id="PF00588">
    <property type="entry name" value="SpoU_methylase"/>
    <property type="match status" value="1"/>
</dbReference>
<dbReference type="GO" id="GO:0003723">
    <property type="term" value="F:RNA binding"/>
    <property type="evidence" value="ECO:0007669"/>
    <property type="project" value="InterPro"/>
</dbReference>
<dbReference type="CDD" id="cd18095">
    <property type="entry name" value="SpoU-like_rRNA-MTase"/>
    <property type="match status" value="1"/>
</dbReference>
<name>A0A0K2H0G0_9CORY</name>
<dbReference type="GO" id="GO:0006396">
    <property type="term" value="P:RNA processing"/>
    <property type="evidence" value="ECO:0007669"/>
    <property type="project" value="InterPro"/>
</dbReference>
<dbReference type="Pfam" id="PF22435">
    <property type="entry name" value="MRM3-like_sub_bind"/>
    <property type="match status" value="1"/>
</dbReference>
<dbReference type="Proteomes" id="UP000058446">
    <property type="component" value="Chromosome"/>
</dbReference>
<dbReference type="InterPro" id="IPR053888">
    <property type="entry name" value="MRM3-like_sub_bind"/>
</dbReference>
<keyword evidence="2 5" id="KW-0489">Methyltransferase</keyword>
<dbReference type="InterPro" id="IPR029026">
    <property type="entry name" value="tRNA_m1G_MTases_N"/>
</dbReference>
<dbReference type="PATRIC" id="fig|1408189.4.peg.1412"/>
<dbReference type="OrthoDB" id="9794400at2"/>
<evidence type="ECO:0000256" key="1">
    <source>
        <dbReference type="ARBA" id="ARBA00007228"/>
    </source>
</evidence>
<evidence type="ECO:0000256" key="2">
    <source>
        <dbReference type="ARBA" id="ARBA00022603"/>
    </source>
</evidence>
<gene>
    <name evidence="5" type="ORF">CLAC_07070</name>
</gene>
<dbReference type="SUPFAM" id="SSF75217">
    <property type="entry name" value="alpha/beta knot"/>
    <property type="match status" value="1"/>
</dbReference>
<keyword evidence="6" id="KW-1185">Reference proteome</keyword>
<keyword evidence="3 5" id="KW-0808">Transferase</keyword>
<dbReference type="InterPro" id="IPR001537">
    <property type="entry name" value="SpoU_MeTrfase"/>
</dbReference>
<dbReference type="PANTHER" id="PTHR43191:SF2">
    <property type="entry name" value="RRNA METHYLTRANSFERASE 3, MITOCHONDRIAL"/>
    <property type="match status" value="1"/>
</dbReference>
<dbReference type="SUPFAM" id="SSF55315">
    <property type="entry name" value="L30e-like"/>
    <property type="match status" value="1"/>
</dbReference>
<dbReference type="InterPro" id="IPR029064">
    <property type="entry name" value="Ribosomal_eL30-like_sf"/>
</dbReference>
<dbReference type="PANTHER" id="PTHR43191">
    <property type="entry name" value="RRNA METHYLTRANSFERASE 3"/>
    <property type="match status" value="1"/>
</dbReference>
<dbReference type="AlphaFoldDB" id="A0A0K2H0G0"/>
<organism evidence="5 6">
    <name type="scientific">Corynebacterium lactis RW2-5</name>
    <dbReference type="NCBI Taxonomy" id="1408189"/>
    <lineage>
        <taxon>Bacteria</taxon>
        <taxon>Bacillati</taxon>
        <taxon>Actinomycetota</taxon>
        <taxon>Actinomycetes</taxon>
        <taxon>Mycobacteriales</taxon>
        <taxon>Corynebacteriaceae</taxon>
        <taxon>Corynebacterium</taxon>
    </lineage>
</organism>
<evidence type="ECO:0000313" key="5">
    <source>
        <dbReference type="EMBL" id="ALA67532.1"/>
    </source>
</evidence>
<dbReference type="STRING" id="1408189.CLAC_07070"/>
<protein>
    <submittedName>
        <fullName evidence="5">rRNA methyltransferase</fullName>
    </submittedName>
</protein>
<dbReference type="InterPro" id="IPR029028">
    <property type="entry name" value="Alpha/beta_knot_MTases"/>
</dbReference>
<dbReference type="GO" id="GO:0005737">
    <property type="term" value="C:cytoplasm"/>
    <property type="evidence" value="ECO:0007669"/>
    <property type="project" value="UniProtKB-ARBA"/>
</dbReference>
<dbReference type="Gene3D" id="3.30.1330.30">
    <property type="match status" value="1"/>
</dbReference>
<dbReference type="Gene3D" id="3.40.1280.10">
    <property type="match status" value="1"/>
</dbReference>